<evidence type="ECO:0000313" key="3">
    <source>
        <dbReference type="EMBL" id="CAI3996524.1"/>
    </source>
</evidence>
<dbReference type="AlphaFoldDB" id="A0A9P1CQL2"/>
<protein>
    <submittedName>
        <fullName evidence="3">Uncharacterized protein</fullName>
    </submittedName>
</protein>
<organism evidence="3">
    <name type="scientific">Cladocopium goreaui</name>
    <dbReference type="NCBI Taxonomy" id="2562237"/>
    <lineage>
        <taxon>Eukaryota</taxon>
        <taxon>Sar</taxon>
        <taxon>Alveolata</taxon>
        <taxon>Dinophyceae</taxon>
        <taxon>Suessiales</taxon>
        <taxon>Symbiodiniaceae</taxon>
        <taxon>Cladocopium</taxon>
    </lineage>
</organism>
<evidence type="ECO:0000256" key="1">
    <source>
        <dbReference type="SAM" id="MobiDB-lite"/>
    </source>
</evidence>
<keyword evidence="5" id="KW-1185">Reference proteome</keyword>
<gene>
    <name evidence="3" type="ORF">C1SCF055_LOCUS22994</name>
</gene>
<keyword evidence="2" id="KW-0472">Membrane</keyword>
<evidence type="ECO:0000313" key="5">
    <source>
        <dbReference type="Proteomes" id="UP001152797"/>
    </source>
</evidence>
<reference evidence="4 5" key="2">
    <citation type="submission" date="2024-05" db="EMBL/GenBank/DDBJ databases">
        <authorList>
            <person name="Chen Y."/>
            <person name="Shah S."/>
            <person name="Dougan E. K."/>
            <person name="Thang M."/>
            <person name="Chan C."/>
        </authorList>
    </citation>
    <scope>NUCLEOTIDE SEQUENCE [LARGE SCALE GENOMIC DNA]</scope>
</reference>
<keyword evidence="2" id="KW-0812">Transmembrane</keyword>
<accession>A0A9P1CQL2</accession>
<dbReference type="Proteomes" id="UP001152797">
    <property type="component" value="Unassembled WGS sequence"/>
</dbReference>
<evidence type="ECO:0000256" key="2">
    <source>
        <dbReference type="SAM" id="Phobius"/>
    </source>
</evidence>
<feature type="transmembrane region" description="Helical" evidence="2">
    <location>
        <begin position="6"/>
        <end position="25"/>
    </location>
</feature>
<name>A0A9P1CQL2_9DINO</name>
<sequence>MTSGLPALLRSAGLLAFVFLLLTWLKKRRDRDRDALTGSATALSSLDCKVATHSDAWRPIPPKPKRPPPKPKNRSEETTPVVGKLPGGG</sequence>
<proteinExistence type="predicted"/>
<feature type="compositionally biased region" description="Basic residues" evidence="1">
    <location>
        <begin position="63"/>
        <end position="72"/>
    </location>
</feature>
<evidence type="ECO:0000313" key="4">
    <source>
        <dbReference type="EMBL" id="CAL4783836.1"/>
    </source>
</evidence>
<dbReference type="EMBL" id="CAMXCT010002223">
    <property type="protein sequence ID" value="CAI3996524.1"/>
    <property type="molecule type" value="Genomic_DNA"/>
</dbReference>
<feature type="region of interest" description="Disordered" evidence="1">
    <location>
        <begin position="54"/>
        <end position="89"/>
    </location>
</feature>
<dbReference type="EMBL" id="CAMXCT030002223">
    <property type="protein sequence ID" value="CAL4783836.1"/>
    <property type="molecule type" value="Genomic_DNA"/>
</dbReference>
<dbReference type="EMBL" id="CAMXCT020002223">
    <property type="protein sequence ID" value="CAL1149899.1"/>
    <property type="molecule type" value="Genomic_DNA"/>
</dbReference>
<reference evidence="3" key="1">
    <citation type="submission" date="2022-10" db="EMBL/GenBank/DDBJ databases">
        <authorList>
            <person name="Chen Y."/>
            <person name="Dougan E. K."/>
            <person name="Chan C."/>
            <person name="Rhodes N."/>
            <person name="Thang M."/>
        </authorList>
    </citation>
    <scope>NUCLEOTIDE SEQUENCE</scope>
</reference>
<keyword evidence="2" id="KW-1133">Transmembrane helix</keyword>
<comment type="caution">
    <text evidence="3">The sequence shown here is derived from an EMBL/GenBank/DDBJ whole genome shotgun (WGS) entry which is preliminary data.</text>
</comment>